<dbReference type="SUPFAM" id="SSF53328">
    <property type="entry name" value="Formyltransferase"/>
    <property type="match status" value="1"/>
</dbReference>
<reference evidence="3 4" key="1">
    <citation type="submission" date="2019-12" db="EMBL/GenBank/DDBJ databases">
        <authorList>
            <person name="Huq M.A."/>
        </authorList>
    </citation>
    <scope>NUCLEOTIDE SEQUENCE [LARGE SCALE GENOMIC DNA]</scope>
    <source>
        <strain evidence="3 4">MAH-20</strain>
    </source>
</reference>
<dbReference type="AlphaFoldDB" id="A0A6I4J0M5"/>
<dbReference type="InterPro" id="IPR002376">
    <property type="entry name" value="Formyl_transf_N"/>
</dbReference>
<dbReference type="Pfam" id="PF00551">
    <property type="entry name" value="Formyl_trans_N"/>
    <property type="match status" value="1"/>
</dbReference>
<accession>A0A6I4J0M5</accession>
<dbReference type="InterPro" id="IPR011034">
    <property type="entry name" value="Formyl_transferase-like_C_sf"/>
</dbReference>
<dbReference type="PANTHER" id="PTHR11138:SF5">
    <property type="entry name" value="METHIONYL-TRNA FORMYLTRANSFERASE, MITOCHONDRIAL"/>
    <property type="match status" value="1"/>
</dbReference>
<organism evidence="3 4">
    <name type="scientific">Sphingomonas horti</name>
    <dbReference type="NCBI Taxonomy" id="2682842"/>
    <lineage>
        <taxon>Bacteria</taxon>
        <taxon>Pseudomonadati</taxon>
        <taxon>Pseudomonadota</taxon>
        <taxon>Alphaproteobacteria</taxon>
        <taxon>Sphingomonadales</taxon>
        <taxon>Sphingomonadaceae</taxon>
        <taxon>Sphingomonas</taxon>
    </lineage>
</organism>
<evidence type="ECO:0000313" key="3">
    <source>
        <dbReference type="EMBL" id="MVO77995.1"/>
    </source>
</evidence>
<keyword evidence="4" id="KW-1185">Reference proteome</keyword>
<feature type="domain" description="Formyl transferase N-terminal" evidence="2">
    <location>
        <begin position="41"/>
        <end position="140"/>
    </location>
</feature>
<dbReference type="SUPFAM" id="SSF50486">
    <property type="entry name" value="FMT C-terminal domain-like"/>
    <property type="match status" value="1"/>
</dbReference>
<gene>
    <name evidence="3" type="ORF">GON01_08620</name>
</gene>
<dbReference type="EMBL" id="WQMS01000009">
    <property type="protein sequence ID" value="MVO77995.1"/>
    <property type="molecule type" value="Genomic_DNA"/>
</dbReference>
<dbReference type="GO" id="GO:0004479">
    <property type="term" value="F:methionyl-tRNA formyltransferase activity"/>
    <property type="evidence" value="ECO:0007669"/>
    <property type="project" value="TreeGrafter"/>
</dbReference>
<evidence type="ECO:0000259" key="2">
    <source>
        <dbReference type="Pfam" id="PF00551"/>
    </source>
</evidence>
<feature type="region of interest" description="Disordered" evidence="1">
    <location>
        <begin position="150"/>
        <end position="172"/>
    </location>
</feature>
<protein>
    <submittedName>
        <fullName evidence="3">UDP-glucuronic acid dehydrogenase</fullName>
    </submittedName>
</protein>
<dbReference type="RefSeq" id="WP_157026964.1">
    <property type="nucleotide sequence ID" value="NZ_WQMS01000009.1"/>
</dbReference>
<dbReference type="Proteomes" id="UP000441389">
    <property type="component" value="Unassembled WGS sequence"/>
</dbReference>
<name>A0A6I4J0M5_9SPHN</name>
<proteinExistence type="predicted"/>
<evidence type="ECO:0000313" key="4">
    <source>
        <dbReference type="Proteomes" id="UP000441389"/>
    </source>
</evidence>
<dbReference type="PANTHER" id="PTHR11138">
    <property type="entry name" value="METHIONYL-TRNA FORMYLTRANSFERASE"/>
    <property type="match status" value="1"/>
</dbReference>
<comment type="caution">
    <text evidence="3">The sequence shown here is derived from an EMBL/GenBank/DDBJ whole genome shotgun (WGS) entry which is preliminary data.</text>
</comment>
<evidence type="ECO:0000256" key="1">
    <source>
        <dbReference type="SAM" id="MobiDB-lite"/>
    </source>
</evidence>
<dbReference type="InterPro" id="IPR036477">
    <property type="entry name" value="Formyl_transf_N_sf"/>
</dbReference>
<dbReference type="Gene3D" id="3.40.50.12230">
    <property type="match status" value="1"/>
</dbReference>
<sequence>MKIAVLCSDPLHPVNVWLQRWKETNRARGEISIYRDYRDLTDGDFLFLISCHQVIRKEVRDRFRFCLVIHASDLPQGRGWSPIVWTIVSGRNDVTVTLLNAEDDVDSGDIWAQRHLMFDGTELHDEINRALFDAETELMTWALTHCFTSTPRPQSGDPTYLPKRSPADSEIDPARPLTEVFDLLRAADPDRYPAFFEHRGQRYRIRLEKM</sequence>
<dbReference type="GO" id="GO:0005829">
    <property type="term" value="C:cytosol"/>
    <property type="evidence" value="ECO:0007669"/>
    <property type="project" value="TreeGrafter"/>
</dbReference>